<feature type="transmembrane region" description="Helical" evidence="5">
    <location>
        <begin position="745"/>
        <end position="768"/>
    </location>
</feature>
<dbReference type="PANTHER" id="PTHR12988">
    <property type="entry name" value="SPHINGOMYELIN PHOSPHODIESTERASE 4"/>
    <property type="match status" value="1"/>
</dbReference>
<evidence type="ECO:0000256" key="2">
    <source>
        <dbReference type="ARBA" id="ARBA00022692"/>
    </source>
</evidence>
<keyword evidence="2 5" id="KW-0812">Transmembrane</keyword>
<comment type="subcellular location">
    <subcellularLocation>
        <location evidence="1">Membrane</location>
        <topology evidence="1">Single-pass membrane protein</topology>
    </subcellularLocation>
</comment>
<dbReference type="Pfam" id="PF14724">
    <property type="entry name" value="mit_SMPDase"/>
    <property type="match status" value="2"/>
</dbReference>
<dbReference type="PANTHER" id="PTHR12988:SF6">
    <property type="entry name" value="SPHINGOMYELIN PHOSPHODIESTERASE 4"/>
    <property type="match status" value="1"/>
</dbReference>
<name>A0A8B9FWL4_9PSIT</name>
<evidence type="ECO:0000256" key="1">
    <source>
        <dbReference type="ARBA" id="ARBA00004167"/>
    </source>
</evidence>
<keyword evidence="7" id="KW-1185">Reference proteome</keyword>
<evidence type="ECO:0000256" key="4">
    <source>
        <dbReference type="ARBA" id="ARBA00023136"/>
    </source>
</evidence>
<reference evidence="6" key="2">
    <citation type="submission" date="2025-09" db="UniProtKB">
        <authorList>
            <consortium name="Ensembl"/>
        </authorList>
    </citation>
    <scope>IDENTIFICATION</scope>
</reference>
<evidence type="ECO:0000256" key="5">
    <source>
        <dbReference type="SAM" id="Phobius"/>
    </source>
</evidence>
<sequence>SGMAGPHLQQPSFLLATLKADCINKPFVQRCHDLRTVIEELPAKELHGIFPWLVESIFGSLDGIIIGWNLLCLQGRTNPTEYSVALDFLDPSGPMMRLVYKLQAEEYRYDFPVSYLPVIPTPLPWAGIPSNSAYFILVDTYLKCFLPTEGSVLPPPPLNPGGAIPSPTPRSPAVPFTSYGMHHTSLLKRHIAHQPSLNADPASQEIWRSETLLQIFVEMWLHHYSLEMYQKMQSPHVKLEVLHYRLSISSKHHGSPAQSSYQALHAYQESFKPTEEHVLVVRLLVKHLHAFSNSLKPEPLSPSAHSHTASPLEEFKRVVIPRFVRQKLYIFLQHCFGHWPLDASFRAVLEMWLSYLQPWRYAPEKPPQSTEHLPHSVSEKWATFIQENLLMYTKLFAGFLNRALRTDLVSPKNAFMVFRVAKVFAQPNLAEMILKGEQLFLQPELVIPHRQHRLFMTPTFSGAFFSSWPPTTADASFKVKSHVYGLEGQDFQYKQMFGTEVRNLVLKLAQLICQAQQTAKSISDHSAETMASQSFFSWFRFTPSEMNGSYTGNDLDEIGQDSIKKTDEYLEKALEYLCQIFKLNGAQLTQMMKNCETAQDKNGKNQLPDCIESEDGLILTPLGRYQIINGLRRFEVQYQGDTELQPIRSYENATLVRLLFRLSSVLNAKFADQMDVLCSREDFVGRLCRYHLTKPHLIKKVRCSPMVKVRTSQNWGPRISLRFLASYRTLIFLLMIYFIASWFNIGPVGCTFIILIGYFLYATIMTFFSERWKPHEH</sequence>
<keyword evidence="3 5" id="KW-1133">Transmembrane helix</keyword>
<proteinExistence type="predicted"/>
<dbReference type="Ensembl" id="ENSACOT00000016665.1">
    <property type="protein sequence ID" value="ENSACOP00000016092.1"/>
    <property type="gene ID" value="ENSACOG00000010259.1"/>
</dbReference>
<dbReference type="GO" id="GO:0046513">
    <property type="term" value="P:ceramide biosynthetic process"/>
    <property type="evidence" value="ECO:0007669"/>
    <property type="project" value="TreeGrafter"/>
</dbReference>
<dbReference type="GO" id="GO:0046475">
    <property type="term" value="P:glycerophospholipid catabolic process"/>
    <property type="evidence" value="ECO:0007669"/>
    <property type="project" value="TreeGrafter"/>
</dbReference>
<dbReference type="AlphaFoldDB" id="A0A8B9FWL4"/>
<dbReference type="GO" id="GO:0016020">
    <property type="term" value="C:membrane"/>
    <property type="evidence" value="ECO:0007669"/>
    <property type="project" value="UniProtKB-SubCell"/>
</dbReference>
<dbReference type="GO" id="GO:0050290">
    <property type="term" value="F:sphingomyelin phosphodiesterase D activity"/>
    <property type="evidence" value="ECO:0007669"/>
    <property type="project" value="InterPro"/>
</dbReference>
<evidence type="ECO:0000313" key="6">
    <source>
        <dbReference type="Ensembl" id="ENSACOP00000016092.1"/>
    </source>
</evidence>
<keyword evidence="4 5" id="KW-0472">Membrane</keyword>
<dbReference type="Proteomes" id="UP000694522">
    <property type="component" value="Unplaced"/>
</dbReference>
<evidence type="ECO:0000313" key="7">
    <source>
        <dbReference type="Proteomes" id="UP000694522"/>
    </source>
</evidence>
<reference evidence="6" key="1">
    <citation type="submission" date="2025-08" db="UniProtKB">
        <authorList>
            <consortium name="Ensembl"/>
        </authorList>
    </citation>
    <scope>IDENTIFICATION</scope>
</reference>
<accession>A0A8B9FWL4</accession>
<evidence type="ECO:0000256" key="3">
    <source>
        <dbReference type="ARBA" id="ARBA00022989"/>
    </source>
</evidence>
<organism evidence="6 7">
    <name type="scientific">Amazona collaria</name>
    <name type="common">yellow-billed parrot</name>
    <dbReference type="NCBI Taxonomy" id="241587"/>
    <lineage>
        <taxon>Eukaryota</taxon>
        <taxon>Metazoa</taxon>
        <taxon>Chordata</taxon>
        <taxon>Craniata</taxon>
        <taxon>Vertebrata</taxon>
        <taxon>Euteleostomi</taxon>
        <taxon>Archelosauria</taxon>
        <taxon>Archosauria</taxon>
        <taxon>Dinosauria</taxon>
        <taxon>Saurischia</taxon>
        <taxon>Theropoda</taxon>
        <taxon>Coelurosauria</taxon>
        <taxon>Aves</taxon>
        <taxon>Neognathae</taxon>
        <taxon>Neoaves</taxon>
        <taxon>Telluraves</taxon>
        <taxon>Australaves</taxon>
        <taxon>Psittaciformes</taxon>
        <taxon>Psittacidae</taxon>
        <taxon>Amazona</taxon>
    </lineage>
</organism>
<dbReference type="InterPro" id="IPR024129">
    <property type="entry name" value="Sphingomy_SMPD4"/>
</dbReference>
<evidence type="ECO:0008006" key="8">
    <source>
        <dbReference type="Google" id="ProtNLM"/>
    </source>
</evidence>
<protein>
    <recommendedName>
        <fullName evidence="8">Sphingomyelin phosphodiesterase 4</fullName>
    </recommendedName>
</protein>
<dbReference type="GO" id="GO:0006685">
    <property type="term" value="P:sphingomyelin catabolic process"/>
    <property type="evidence" value="ECO:0007669"/>
    <property type="project" value="TreeGrafter"/>
</dbReference>